<gene>
    <name evidence="1" type="ORF">A1O5_08444</name>
</gene>
<dbReference type="Proteomes" id="UP000019471">
    <property type="component" value="Unassembled WGS sequence"/>
</dbReference>
<dbReference type="OrthoDB" id="3709982at2759"/>
<dbReference type="AlphaFoldDB" id="W9WUD0"/>
<accession>W9WUD0</accession>
<proteinExistence type="predicted"/>
<reference evidence="1 2" key="1">
    <citation type="submission" date="2013-03" db="EMBL/GenBank/DDBJ databases">
        <title>The Genome Sequence of Cladophialophora psammophila CBS 110553.</title>
        <authorList>
            <consortium name="The Broad Institute Genomics Platform"/>
            <person name="Cuomo C."/>
            <person name="de Hoog S."/>
            <person name="Gorbushina A."/>
            <person name="Walker B."/>
            <person name="Young S.K."/>
            <person name="Zeng Q."/>
            <person name="Gargeya S."/>
            <person name="Fitzgerald M."/>
            <person name="Haas B."/>
            <person name="Abouelleil A."/>
            <person name="Allen A.W."/>
            <person name="Alvarado L."/>
            <person name="Arachchi H.M."/>
            <person name="Berlin A.M."/>
            <person name="Chapman S.B."/>
            <person name="Gainer-Dewar J."/>
            <person name="Goldberg J."/>
            <person name="Griggs A."/>
            <person name="Gujja S."/>
            <person name="Hansen M."/>
            <person name="Howarth C."/>
            <person name="Imamovic A."/>
            <person name="Ireland A."/>
            <person name="Larimer J."/>
            <person name="McCowan C."/>
            <person name="Murphy C."/>
            <person name="Pearson M."/>
            <person name="Poon T.W."/>
            <person name="Priest M."/>
            <person name="Roberts A."/>
            <person name="Saif S."/>
            <person name="Shea T."/>
            <person name="Sisk P."/>
            <person name="Sykes S."/>
            <person name="Wortman J."/>
            <person name="Nusbaum C."/>
            <person name="Birren B."/>
        </authorList>
    </citation>
    <scope>NUCLEOTIDE SEQUENCE [LARGE SCALE GENOMIC DNA]</scope>
    <source>
        <strain evidence="1 2">CBS 110553</strain>
    </source>
</reference>
<dbReference type="EMBL" id="AMGX01000013">
    <property type="protein sequence ID" value="EXJ68650.1"/>
    <property type="molecule type" value="Genomic_DNA"/>
</dbReference>
<dbReference type="STRING" id="1182543.W9WUD0"/>
<dbReference type="HOGENOM" id="CLU_122933_2_1_1"/>
<protein>
    <submittedName>
        <fullName evidence="1">Uncharacterized protein</fullName>
    </submittedName>
</protein>
<name>W9WUD0_9EURO</name>
<comment type="caution">
    <text evidence="1">The sequence shown here is derived from an EMBL/GenBank/DDBJ whole genome shotgun (WGS) entry which is preliminary data.</text>
</comment>
<keyword evidence="2" id="KW-1185">Reference proteome</keyword>
<sequence>MSSVFTKRIVLRFSMDFEREEAALIERFFAVFGPIKPADDFCSHPMTPSESSKMCIVLDVHGKSFPTVDLLAIDCEVFKV</sequence>
<organism evidence="1 2">
    <name type="scientific">Cladophialophora psammophila CBS 110553</name>
    <dbReference type="NCBI Taxonomy" id="1182543"/>
    <lineage>
        <taxon>Eukaryota</taxon>
        <taxon>Fungi</taxon>
        <taxon>Dikarya</taxon>
        <taxon>Ascomycota</taxon>
        <taxon>Pezizomycotina</taxon>
        <taxon>Eurotiomycetes</taxon>
        <taxon>Chaetothyriomycetidae</taxon>
        <taxon>Chaetothyriales</taxon>
        <taxon>Herpotrichiellaceae</taxon>
        <taxon>Cladophialophora</taxon>
    </lineage>
</organism>
<dbReference type="RefSeq" id="XP_007747216.1">
    <property type="nucleotide sequence ID" value="XM_007749026.1"/>
</dbReference>
<evidence type="ECO:0000313" key="2">
    <source>
        <dbReference type="Proteomes" id="UP000019471"/>
    </source>
</evidence>
<dbReference type="GeneID" id="19193143"/>
<evidence type="ECO:0000313" key="1">
    <source>
        <dbReference type="EMBL" id="EXJ68650.1"/>
    </source>
</evidence>